<evidence type="ECO:0000313" key="3">
    <source>
        <dbReference type="Proteomes" id="UP000241158"/>
    </source>
</evidence>
<name>A0A2P7AV27_9HYPH</name>
<dbReference type="PANTHER" id="PTHR43812:SF2">
    <property type="entry name" value="FLAVIN REDUCTASE LIKE DOMAIN-CONTAINING PROTEIN"/>
    <property type="match status" value="1"/>
</dbReference>
<sequence length="204" mass="22114">MFYKYEDGHGLPHDPLKAIVAPRPIGWISSRSKDGSVNLAPYSFFNMISTRPCLIMFCSEGSKDSVSFIEETGEFAANLVSANLAVAMNATSVTAPRGISEFEYSGLTAADCTMINAPRVAEAFSTLECIVTEIRSPKDRHGNAVAAIMVTGEVVGVHISEEILTDGLVDMTKAQPVSRLGYMDFASVSETFQMFRPRWDVSAG</sequence>
<dbReference type="InterPro" id="IPR002563">
    <property type="entry name" value="Flavin_Rdtase-like_dom"/>
</dbReference>
<accession>A0A2P7AV27</accession>
<evidence type="ECO:0000313" key="2">
    <source>
        <dbReference type="EMBL" id="PSH58079.1"/>
    </source>
</evidence>
<dbReference type="OrthoDB" id="9783347at2"/>
<feature type="domain" description="Flavin reductase like" evidence="1">
    <location>
        <begin position="18"/>
        <end position="170"/>
    </location>
</feature>
<dbReference type="GO" id="GO:0010181">
    <property type="term" value="F:FMN binding"/>
    <property type="evidence" value="ECO:0007669"/>
    <property type="project" value="InterPro"/>
</dbReference>
<reference evidence="3" key="1">
    <citation type="submission" date="2017-11" db="EMBL/GenBank/DDBJ databases">
        <authorList>
            <person name="Kuznetsova I."/>
            <person name="Sazanova A."/>
            <person name="Chirak E."/>
            <person name="Safronova V."/>
            <person name="Willems A."/>
        </authorList>
    </citation>
    <scope>NUCLEOTIDE SEQUENCE [LARGE SCALE GENOMIC DNA]</scope>
    <source>
        <strain evidence="3">PEPV15</strain>
    </source>
</reference>
<keyword evidence="3" id="KW-1185">Reference proteome</keyword>
<dbReference type="AlphaFoldDB" id="A0A2P7AV27"/>
<dbReference type="RefSeq" id="WP_106716528.1">
    <property type="nucleotide sequence ID" value="NZ_JACHXT010000001.1"/>
</dbReference>
<dbReference type="SMART" id="SM00903">
    <property type="entry name" value="Flavin_Reduct"/>
    <property type="match status" value="1"/>
</dbReference>
<proteinExistence type="predicted"/>
<dbReference type="PANTHER" id="PTHR43812">
    <property type="entry name" value="BLR2425 PROTEIN"/>
    <property type="match status" value="1"/>
</dbReference>
<dbReference type="GO" id="GO:0016646">
    <property type="term" value="F:oxidoreductase activity, acting on the CH-NH group of donors, NAD or NADP as acceptor"/>
    <property type="evidence" value="ECO:0007669"/>
    <property type="project" value="UniProtKB-ARBA"/>
</dbReference>
<dbReference type="InterPro" id="IPR012349">
    <property type="entry name" value="Split_barrel_FMN-bd"/>
</dbReference>
<gene>
    <name evidence="2" type="ORF">CU100_10520</name>
</gene>
<comment type="caution">
    <text evidence="2">The sequence shown here is derived from an EMBL/GenBank/DDBJ whole genome shotgun (WGS) entry which is preliminary data.</text>
</comment>
<protein>
    <submittedName>
        <fullName evidence="2">Flavin reductase</fullName>
    </submittedName>
</protein>
<dbReference type="SUPFAM" id="SSF50475">
    <property type="entry name" value="FMN-binding split barrel"/>
    <property type="match status" value="1"/>
</dbReference>
<dbReference type="Proteomes" id="UP000241158">
    <property type="component" value="Unassembled WGS sequence"/>
</dbReference>
<organism evidence="2 3">
    <name type="scientific">Phyllobacterium endophyticum</name>
    <dbReference type="NCBI Taxonomy" id="1149773"/>
    <lineage>
        <taxon>Bacteria</taxon>
        <taxon>Pseudomonadati</taxon>
        <taxon>Pseudomonadota</taxon>
        <taxon>Alphaproteobacteria</taxon>
        <taxon>Hyphomicrobiales</taxon>
        <taxon>Phyllobacteriaceae</taxon>
        <taxon>Phyllobacterium</taxon>
    </lineage>
</organism>
<evidence type="ECO:0000259" key="1">
    <source>
        <dbReference type="SMART" id="SM00903"/>
    </source>
</evidence>
<dbReference type="EMBL" id="PGGN01000002">
    <property type="protein sequence ID" value="PSH58079.1"/>
    <property type="molecule type" value="Genomic_DNA"/>
</dbReference>
<dbReference type="Gene3D" id="2.30.110.10">
    <property type="entry name" value="Electron Transport, Fmn-binding Protein, Chain A"/>
    <property type="match status" value="1"/>
</dbReference>
<dbReference type="Pfam" id="PF01613">
    <property type="entry name" value="Flavin_Reduct"/>
    <property type="match status" value="1"/>
</dbReference>